<protein>
    <submittedName>
        <fullName evidence="1">Uncharacterized protein</fullName>
    </submittedName>
</protein>
<gene>
    <name evidence="1" type="ORF">METZ01_LOCUS393456</name>
</gene>
<feature type="non-terminal residue" evidence="1">
    <location>
        <position position="162"/>
    </location>
</feature>
<sequence>MKPNFSVYGNDELQENDIDRYNELTVNHYYNVAYHFERNIIDNIRKEELKDLGERIYFESDIAKENKLVSKLSKRLNLKDKHKNITDIGLAIPDDIIIMHKGRVEACFVAFASGWDPCTVAGKTLAEVHSPVADNEKLIKASEAIMKTITGEKCYHRYTWAI</sequence>
<reference evidence="1" key="1">
    <citation type="submission" date="2018-05" db="EMBL/GenBank/DDBJ databases">
        <authorList>
            <person name="Lanie J.A."/>
            <person name="Ng W.-L."/>
            <person name="Kazmierczak K.M."/>
            <person name="Andrzejewski T.M."/>
            <person name="Davidsen T.M."/>
            <person name="Wayne K.J."/>
            <person name="Tettelin H."/>
            <person name="Glass J.I."/>
            <person name="Rusch D."/>
            <person name="Podicherti R."/>
            <person name="Tsui H.-C.T."/>
            <person name="Winkler M.E."/>
        </authorList>
    </citation>
    <scope>NUCLEOTIDE SEQUENCE</scope>
</reference>
<dbReference type="AlphaFoldDB" id="A0A382V287"/>
<dbReference type="EMBL" id="UINC01148613">
    <property type="protein sequence ID" value="SVD40602.1"/>
    <property type="molecule type" value="Genomic_DNA"/>
</dbReference>
<evidence type="ECO:0000313" key="1">
    <source>
        <dbReference type="EMBL" id="SVD40602.1"/>
    </source>
</evidence>
<feature type="non-terminal residue" evidence="1">
    <location>
        <position position="1"/>
    </location>
</feature>
<dbReference type="Pfam" id="PF11927">
    <property type="entry name" value="HODM_asu-like"/>
    <property type="match status" value="1"/>
</dbReference>
<dbReference type="InterPro" id="IPR021848">
    <property type="entry name" value="HODM_asu-like"/>
</dbReference>
<name>A0A382V287_9ZZZZ</name>
<organism evidence="1">
    <name type="scientific">marine metagenome</name>
    <dbReference type="NCBI Taxonomy" id="408172"/>
    <lineage>
        <taxon>unclassified sequences</taxon>
        <taxon>metagenomes</taxon>
        <taxon>ecological metagenomes</taxon>
    </lineage>
</organism>
<accession>A0A382V287</accession>
<proteinExistence type="predicted"/>